<evidence type="ECO:0000313" key="2">
    <source>
        <dbReference type="Proteomes" id="UP000887566"/>
    </source>
</evidence>
<evidence type="ECO:0000256" key="1">
    <source>
        <dbReference type="SAM" id="MobiDB-lite"/>
    </source>
</evidence>
<dbReference type="Proteomes" id="UP000887566">
    <property type="component" value="Unplaced"/>
</dbReference>
<accession>A0A914W1T5</accession>
<name>A0A914W1T5_9BILA</name>
<organism evidence="2 3">
    <name type="scientific">Plectus sambesii</name>
    <dbReference type="NCBI Taxonomy" id="2011161"/>
    <lineage>
        <taxon>Eukaryota</taxon>
        <taxon>Metazoa</taxon>
        <taxon>Ecdysozoa</taxon>
        <taxon>Nematoda</taxon>
        <taxon>Chromadorea</taxon>
        <taxon>Plectida</taxon>
        <taxon>Plectina</taxon>
        <taxon>Plectoidea</taxon>
        <taxon>Plectidae</taxon>
        <taxon>Plectus</taxon>
    </lineage>
</organism>
<protein>
    <submittedName>
        <fullName evidence="3">Transposase</fullName>
    </submittedName>
</protein>
<dbReference type="AlphaFoldDB" id="A0A914W1T5"/>
<reference evidence="3" key="1">
    <citation type="submission" date="2022-11" db="UniProtKB">
        <authorList>
            <consortium name="WormBaseParasite"/>
        </authorList>
    </citation>
    <scope>IDENTIFICATION</scope>
</reference>
<proteinExistence type="predicted"/>
<dbReference type="WBParaSite" id="PSAMB.scaffold2953size20428.g19723.t1">
    <property type="protein sequence ID" value="PSAMB.scaffold2953size20428.g19723.t1"/>
    <property type="gene ID" value="PSAMB.scaffold2953size20428.g19723"/>
</dbReference>
<evidence type="ECO:0000313" key="3">
    <source>
        <dbReference type="WBParaSite" id="PSAMB.scaffold2953size20428.g19723.t1"/>
    </source>
</evidence>
<sequence length="147" mass="16855">MKVFQRSGELRWRCMARYERTIRHHSEFFTWEHETTVNGRNNSNRLSLEQMLILTWCWCWDNSSESAAQNAGCSIVSVLTFYSQCRRVCYAALDDRAACPEAGLMGGPGHLVQIDECSVKARRKRAANGRGRLGRARRPARTPPRHA</sequence>
<feature type="region of interest" description="Disordered" evidence="1">
    <location>
        <begin position="126"/>
        <end position="147"/>
    </location>
</feature>
<keyword evidence="2" id="KW-1185">Reference proteome</keyword>